<evidence type="ECO:0000256" key="5">
    <source>
        <dbReference type="ARBA" id="ARBA00045743"/>
    </source>
</evidence>
<comment type="caution">
    <text evidence="7">The sequence shown here is derived from an EMBL/GenBank/DDBJ whole genome shotgun (WGS) entry which is preliminary data.</text>
</comment>
<feature type="chain" id="PRO_5041416837" description="Galactose mutarotase" evidence="6">
    <location>
        <begin position="24"/>
        <end position="359"/>
    </location>
</feature>
<evidence type="ECO:0000256" key="4">
    <source>
        <dbReference type="ARBA" id="ARBA00032729"/>
    </source>
</evidence>
<reference evidence="7" key="1">
    <citation type="submission" date="2023-03" db="EMBL/GenBank/DDBJ databases">
        <authorList>
            <person name="Steffen K."/>
            <person name="Cardenas P."/>
        </authorList>
    </citation>
    <scope>NUCLEOTIDE SEQUENCE</scope>
</reference>
<dbReference type="Pfam" id="PF01263">
    <property type="entry name" value="Aldose_epim"/>
    <property type="match status" value="1"/>
</dbReference>
<dbReference type="GO" id="GO:0030246">
    <property type="term" value="F:carbohydrate binding"/>
    <property type="evidence" value="ECO:0007669"/>
    <property type="project" value="InterPro"/>
</dbReference>
<evidence type="ECO:0000256" key="6">
    <source>
        <dbReference type="SAM" id="SignalP"/>
    </source>
</evidence>
<dbReference type="AlphaFoldDB" id="A0AA35TLP0"/>
<dbReference type="InterPro" id="IPR014718">
    <property type="entry name" value="GH-type_carb-bd"/>
</dbReference>
<dbReference type="InterPro" id="IPR011013">
    <property type="entry name" value="Gal_mutarotase_sf_dom"/>
</dbReference>
<feature type="signal peptide" evidence="6">
    <location>
        <begin position="1"/>
        <end position="23"/>
    </location>
</feature>
<name>A0AA35TLP0_GEOBA</name>
<accession>A0AA35TLP0</accession>
<gene>
    <name evidence="7" type="ORF">GBAR_LOCUS27472</name>
</gene>
<dbReference type="InterPro" id="IPR008183">
    <property type="entry name" value="Aldose_1/G6P_1-epimerase"/>
</dbReference>
<proteinExistence type="predicted"/>
<dbReference type="Gene3D" id="2.70.98.10">
    <property type="match status" value="1"/>
</dbReference>
<evidence type="ECO:0000313" key="7">
    <source>
        <dbReference type="EMBL" id="CAI8049906.1"/>
    </source>
</evidence>
<comment type="function">
    <text evidence="5">Mutarotase that catalyzes the interconversion of beta-D-galactose and alpha-D-galactose during galactose metabolism. Beta-D-galactose is metabolized in the liver into glucose 1-phosphate, the primary metabolic fuel, by the action of four enzymes that constitute the Leloir pathway: GALM, GALK1 (galactokinase), GALT (galactose-1-phosphate uridylyltransferase) and GALE (UDP-galactose-4'-epimerase). Involved in the maintenance of the equilibrium between the beta- and alpha-anomers of galactose, therefore ensuring a sufficient supply of the alpha-anomer for GALK1. Also active on D-glucose although shows a preference for galactose over glucose.</text>
</comment>
<comment type="catalytic activity">
    <reaction evidence="1">
        <text>alpha-D-galactose = beta-D-galactose</text>
        <dbReference type="Rhea" id="RHEA:28675"/>
        <dbReference type="ChEBI" id="CHEBI:27667"/>
        <dbReference type="ChEBI" id="CHEBI:28061"/>
        <dbReference type="EC" id="5.1.3.3"/>
    </reaction>
    <physiologicalReaction direction="right-to-left" evidence="1">
        <dbReference type="Rhea" id="RHEA:28677"/>
    </physiologicalReaction>
</comment>
<dbReference type="SUPFAM" id="SSF74650">
    <property type="entry name" value="Galactose mutarotase-like"/>
    <property type="match status" value="1"/>
</dbReference>
<dbReference type="Proteomes" id="UP001174909">
    <property type="component" value="Unassembled WGS sequence"/>
</dbReference>
<sequence>MGRCSKALRLASLIFILARASNATRYSIVDTTIGGVLAAKRIQNDDTSEYVETIVDYGGRVEDLVLNSRTTGVQRKVLLTHHDNATAVLENKWWKGMLLLPWANRIAYGKYEFFNASYQLPVNENTTDPPRHNALHGLMPGRKLTVTGSQITTSSASLQLSYHFDKPLPGYPFTFDVVINYTLSESGFSMHFTVTNRMESFPMPFYMGWHPYFVCTAYKTYVVLDKCTTWNHVELNTNMDPTGITKLYHGLNGSQPIGGTETNPTFFDDEFKPVSPDSPECNVIQTRLYDVDTSQTAVLWQDSSFRLVHVFTGSESLFHEDAIAVEPMSGMADAYNNHDHLSVLSGGETWSGSFGVYVE</sequence>
<keyword evidence="6" id="KW-0732">Signal</keyword>
<evidence type="ECO:0000256" key="3">
    <source>
        <dbReference type="ARBA" id="ARBA00021023"/>
    </source>
</evidence>
<keyword evidence="8" id="KW-1185">Reference proteome</keyword>
<dbReference type="GO" id="GO:0004034">
    <property type="term" value="F:aldose 1-epimerase activity"/>
    <property type="evidence" value="ECO:0007669"/>
    <property type="project" value="UniProtKB-EC"/>
</dbReference>
<evidence type="ECO:0000256" key="2">
    <source>
        <dbReference type="ARBA" id="ARBA00004947"/>
    </source>
</evidence>
<dbReference type="GO" id="GO:0005975">
    <property type="term" value="P:carbohydrate metabolic process"/>
    <property type="evidence" value="ECO:0007669"/>
    <property type="project" value="InterPro"/>
</dbReference>
<organism evidence="7 8">
    <name type="scientific">Geodia barretti</name>
    <name type="common">Barrett's horny sponge</name>
    <dbReference type="NCBI Taxonomy" id="519541"/>
    <lineage>
        <taxon>Eukaryota</taxon>
        <taxon>Metazoa</taxon>
        <taxon>Porifera</taxon>
        <taxon>Demospongiae</taxon>
        <taxon>Heteroscleromorpha</taxon>
        <taxon>Tetractinellida</taxon>
        <taxon>Astrophorina</taxon>
        <taxon>Geodiidae</taxon>
        <taxon>Geodia</taxon>
    </lineage>
</organism>
<comment type="pathway">
    <text evidence="2">Carbohydrate metabolism; galactose metabolism.</text>
</comment>
<evidence type="ECO:0000313" key="8">
    <source>
        <dbReference type="Proteomes" id="UP001174909"/>
    </source>
</evidence>
<dbReference type="EMBL" id="CASHTH010003823">
    <property type="protein sequence ID" value="CAI8049906.1"/>
    <property type="molecule type" value="Genomic_DNA"/>
</dbReference>
<evidence type="ECO:0000256" key="1">
    <source>
        <dbReference type="ARBA" id="ARBA00001712"/>
    </source>
</evidence>
<protein>
    <recommendedName>
        <fullName evidence="3">Galactose mutarotase</fullName>
    </recommendedName>
    <alternativeName>
        <fullName evidence="4">Aldose 1-epimerase</fullName>
    </alternativeName>
</protein>